<dbReference type="AlphaFoldDB" id="A0A645FH52"/>
<protein>
    <submittedName>
        <fullName evidence="1">Uncharacterized protein</fullName>
    </submittedName>
</protein>
<gene>
    <name evidence="1" type="ORF">SDC9_161070</name>
</gene>
<sequence length="138" mass="15288">MKRKIFLSIAAVVLSTAIFLALSICLTACEPNKKTTDTKDTGIVTTPGTVQNTIPNTTPVNTLYGVYYNGADKYDYRNDGFVYKNDVKTYKYGVVNNKLRLYNSLNDADGYNDYDYTIGESGLAYNGLTYSKTAPNMP</sequence>
<reference evidence="1" key="1">
    <citation type="submission" date="2019-08" db="EMBL/GenBank/DDBJ databases">
        <authorList>
            <person name="Kucharzyk K."/>
            <person name="Murdoch R.W."/>
            <person name="Higgins S."/>
            <person name="Loffler F."/>
        </authorList>
    </citation>
    <scope>NUCLEOTIDE SEQUENCE</scope>
</reference>
<name>A0A645FH52_9ZZZZ</name>
<organism evidence="1">
    <name type="scientific">bioreactor metagenome</name>
    <dbReference type="NCBI Taxonomy" id="1076179"/>
    <lineage>
        <taxon>unclassified sequences</taxon>
        <taxon>metagenomes</taxon>
        <taxon>ecological metagenomes</taxon>
    </lineage>
</organism>
<accession>A0A645FH52</accession>
<evidence type="ECO:0000313" key="1">
    <source>
        <dbReference type="EMBL" id="MPN13745.1"/>
    </source>
</evidence>
<dbReference type="EMBL" id="VSSQ01060288">
    <property type="protein sequence ID" value="MPN13745.1"/>
    <property type="molecule type" value="Genomic_DNA"/>
</dbReference>
<comment type="caution">
    <text evidence="1">The sequence shown here is derived from an EMBL/GenBank/DDBJ whole genome shotgun (WGS) entry which is preliminary data.</text>
</comment>
<proteinExistence type="predicted"/>